<dbReference type="GO" id="GO:0008237">
    <property type="term" value="F:metallopeptidase activity"/>
    <property type="evidence" value="ECO:0007669"/>
    <property type="project" value="UniProtKB-KW"/>
</dbReference>
<evidence type="ECO:0000256" key="4">
    <source>
        <dbReference type="ARBA" id="ARBA00023049"/>
    </source>
</evidence>
<gene>
    <name evidence="8" type="ORF">A0U91_00435</name>
</gene>
<organism evidence="8 9">
    <name type="scientific">Acetobacter persici</name>
    <dbReference type="NCBI Taxonomy" id="1076596"/>
    <lineage>
        <taxon>Bacteria</taxon>
        <taxon>Pseudomonadati</taxon>
        <taxon>Pseudomonadota</taxon>
        <taxon>Alphaproteobacteria</taxon>
        <taxon>Acetobacterales</taxon>
        <taxon>Acetobacteraceae</taxon>
        <taxon>Acetobacter</taxon>
    </lineage>
</organism>
<dbReference type="InterPro" id="IPR001131">
    <property type="entry name" value="Peptidase_M24B_aminopep-P_CS"/>
</dbReference>
<dbReference type="KEGG" id="aper:A0U91_00435"/>
<dbReference type="PROSITE" id="PS00491">
    <property type="entry name" value="PROLINE_PEPTIDASE"/>
    <property type="match status" value="1"/>
</dbReference>
<dbReference type="Gene3D" id="3.40.350.10">
    <property type="entry name" value="Creatinase/prolidase N-terminal domain"/>
    <property type="match status" value="1"/>
</dbReference>
<evidence type="ECO:0000256" key="2">
    <source>
        <dbReference type="ARBA" id="ARBA00022723"/>
    </source>
</evidence>
<dbReference type="Gene3D" id="3.90.230.10">
    <property type="entry name" value="Creatinase/methionine aminopeptidase superfamily"/>
    <property type="match status" value="1"/>
</dbReference>
<keyword evidence="2 5" id="KW-0479">Metal-binding</keyword>
<evidence type="ECO:0000313" key="9">
    <source>
        <dbReference type="Proteomes" id="UP000189055"/>
    </source>
</evidence>
<dbReference type="SUPFAM" id="SSF55920">
    <property type="entry name" value="Creatinase/aminopeptidase"/>
    <property type="match status" value="1"/>
</dbReference>
<dbReference type="InterPro" id="IPR029149">
    <property type="entry name" value="Creatin/AminoP/Spt16_N"/>
</dbReference>
<feature type="domain" description="Creatinase N-terminal" evidence="7">
    <location>
        <begin position="29"/>
        <end position="159"/>
    </location>
</feature>
<name>A0A1U9LBC5_9PROT</name>
<dbReference type="GO" id="GO:0046872">
    <property type="term" value="F:metal ion binding"/>
    <property type="evidence" value="ECO:0007669"/>
    <property type="project" value="UniProtKB-KW"/>
</dbReference>
<keyword evidence="3" id="KW-0378">Hydrolase</keyword>
<dbReference type="PANTHER" id="PTHR46112">
    <property type="entry name" value="AMINOPEPTIDASE"/>
    <property type="match status" value="1"/>
</dbReference>
<sequence>MCLEPPFVSTAALLPAPPAPIGRATFAQRIRTVQEYLETAGLDALAVNAGNSLRYFTGVPWDATERLVTLVIPRQGTPVVVCPHFETGSLKACLRTDVEIATWQEDENPALCALAPYAAGARIALDPDFSFGFVTAMRKARPDLVLEDDAGLISSLRACKTAEEITLITHAMAITLQVHQDAYAFLKPGLLASEIRRFIDARHRELGADNGSYFCAVQFGHATAYPHGIPGDQVLAENDLVLIDTGCRLDGYHSDITRTYAFGQPDAEQQRIWEIEKAAQYAAFNAARVGAPCHVVDDAARAVLEQHGLGPGYNLPGLPHRTGHGIGLSIHEAPYLVRGNTTPLKAGHCMSNEPMIVIPETFGIRLEDHFYMTEDGPRWFTEPAHSFTAPFN</sequence>
<protein>
    <submittedName>
        <fullName evidence="8">X-Pro dipeptidase</fullName>
    </submittedName>
</protein>
<comment type="similarity">
    <text evidence="5">Belongs to the peptidase M24B family.</text>
</comment>
<dbReference type="Pfam" id="PF01321">
    <property type="entry name" value="Creatinase_N"/>
    <property type="match status" value="1"/>
</dbReference>
<keyword evidence="1" id="KW-0645">Protease</keyword>
<dbReference type="InterPro" id="IPR000587">
    <property type="entry name" value="Creatinase_N"/>
</dbReference>
<dbReference type="Pfam" id="PF00557">
    <property type="entry name" value="Peptidase_M24"/>
    <property type="match status" value="1"/>
</dbReference>
<dbReference type="InterPro" id="IPR050659">
    <property type="entry name" value="Peptidase_M24B"/>
</dbReference>
<accession>A0A1U9LBC5</accession>
<dbReference type="EMBL" id="CP014687">
    <property type="protein sequence ID" value="AQT03763.1"/>
    <property type="molecule type" value="Genomic_DNA"/>
</dbReference>
<evidence type="ECO:0000259" key="6">
    <source>
        <dbReference type="Pfam" id="PF00557"/>
    </source>
</evidence>
<evidence type="ECO:0000256" key="1">
    <source>
        <dbReference type="ARBA" id="ARBA00022670"/>
    </source>
</evidence>
<dbReference type="Proteomes" id="UP000189055">
    <property type="component" value="Chromosome"/>
</dbReference>
<dbReference type="InterPro" id="IPR000994">
    <property type="entry name" value="Pept_M24"/>
</dbReference>
<dbReference type="AlphaFoldDB" id="A0A1U9LBC5"/>
<dbReference type="PANTHER" id="PTHR46112:SF3">
    <property type="entry name" value="AMINOPEPTIDASE YPDF"/>
    <property type="match status" value="1"/>
</dbReference>
<evidence type="ECO:0000256" key="5">
    <source>
        <dbReference type="RuleBase" id="RU000590"/>
    </source>
</evidence>
<dbReference type="STRING" id="1076596.A0U91_00435"/>
<dbReference type="GO" id="GO:0006508">
    <property type="term" value="P:proteolysis"/>
    <property type="evidence" value="ECO:0007669"/>
    <property type="project" value="UniProtKB-KW"/>
</dbReference>
<proteinExistence type="inferred from homology"/>
<evidence type="ECO:0000256" key="3">
    <source>
        <dbReference type="ARBA" id="ARBA00022801"/>
    </source>
</evidence>
<evidence type="ECO:0000313" key="8">
    <source>
        <dbReference type="EMBL" id="AQT03763.1"/>
    </source>
</evidence>
<feature type="domain" description="Peptidase M24" evidence="6">
    <location>
        <begin position="167"/>
        <end position="374"/>
    </location>
</feature>
<dbReference type="SUPFAM" id="SSF53092">
    <property type="entry name" value="Creatinase/prolidase N-terminal domain"/>
    <property type="match status" value="1"/>
</dbReference>
<reference evidence="8 9" key="1">
    <citation type="submission" date="2016-03" db="EMBL/GenBank/DDBJ databases">
        <title>Acetic acid bacteria sequencing.</title>
        <authorList>
            <person name="Brandt J."/>
            <person name="Jakob F."/>
            <person name="Vogel R.F."/>
        </authorList>
    </citation>
    <scope>NUCLEOTIDE SEQUENCE [LARGE SCALE GENOMIC DNA]</scope>
    <source>
        <strain evidence="8 9">TMW2.1084</strain>
    </source>
</reference>
<evidence type="ECO:0000259" key="7">
    <source>
        <dbReference type="Pfam" id="PF01321"/>
    </source>
</evidence>
<keyword evidence="4" id="KW-0482">Metalloprotease</keyword>
<dbReference type="InterPro" id="IPR036005">
    <property type="entry name" value="Creatinase/aminopeptidase-like"/>
</dbReference>